<proteinExistence type="predicted"/>
<dbReference type="Proteomes" id="UP000828390">
    <property type="component" value="Unassembled WGS sequence"/>
</dbReference>
<reference evidence="1" key="1">
    <citation type="journal article" date="2019" name="bioRxiv">
        <title>The Genome of the Zebra Mussel, Dreissena polymorpha: A Resource for Invasive Species Research.</title>
        <authorList>
            <person name="McCartney M.A."/>
            <person name="Auch B."/>
            <person name="Kono T."/>
            <person name="Mallez S."/>
            <person name="Zhang Y."/>
            <person name="Obille A."/>
            <person name="Becker A."/>
            <person name="Abrahante J.E."/>
            <person name="Garbe J."/>
            <person name="Badalamenti J.P."/>
            <person name="Herman A."/>
            <person name="Mangelson H."/>
            <person name="Liachko I."/>
            <person name="Sullivan S."/>
            <person name="Sone E.D."/>
            <person name="Koren S."/>
            <person name="Silverstein K.A.T."/>
            <person name="Beckman K.B."/>
            <person name="Gohl D.M."/>
        </authorList>
    </citation>
    <scope>NUCLEOTIDE SEQUENCE</scope>
    <source>
        <strain evidence="1">Duluth1</strain>
        <tissue evidence="1">Whole animal</tissue>
    </source>
</reference>
<name>A0A9D4DF75_DREPO</name>
<gene>
    <name evidence="1" type="ORF">DPMN_182228</name>
</gene>
<reference evidence="1" key="2">
    <citation type="submission" date="2020-11" db="EMBL/GenBank/DDBJ databases">
        <authorList>
            <person name="McCartney M.A."/>
            <person name="Auch B."/>
            <person name="Kono T."/>
            <person name="Mallez S."/>
            <person name="Becker A."/>
            <person name="Gohl D.M."/>
            <person name="Silverstein K.A.T."/>
            <person name="Koren S."/>
            <person name="Bechman K.B."/>
            <person name="Herman A."/>
            <person name="Abrahante J.E."/>
            <person name="Garbe J."/>
        </authorList>
    </citation>
    <scope>NUCLEOTIDE SEQUENCE</scope>
    <source>
        <strain evidence="1">Duluth1</strain>
        <tissue evidence="1">Whole animal</tissue>
    </source>
</reference>
<evidence type="ECO:0000313" key="2">
    <source>
        <dbReference type="Proteomes" id="UP000828390"/>
    </source>
</evidence>
<dbReference type="EMBL" id="JAIWYP010000010">
    <property type="protein sequence ID" value="KAH3747796.1"/>
    <property type="molecule type" value="Genomic_DNA"/>
</dbReference>
<keyword evidence="2" id="KW-1185">Reference proteome</keyword>
<dbReference type="AlphaFoldDB" id="A0A9D4DF75"/>
<accession>A0A9D4DF75</accession>
<evidence type="ECO:0000313" key="1">
    <source>
        <dbReference type="EMBL" id="KAH3747796.1"/>
    </source>
</evidence>
<organism evidence="1 2">
    <name type="scientific">Dreissena polymorpha</name>
    <name type="common">Zebra mussel</name>
    <name type="synonym">Mytilus polymorpha</name>
    <dbReference type="NCBI Taxonomy" id="45954"/>
    <lineage>
        <taxon>Eukaryota</taxon>
        <taxon>Metazoa</taxon>
        <taxon>Spiralia</taxon>
        <taxon>Lophotrochozoa</taxon>
        <taxon>Mollusca</taxon>
        <taxon>Bivalvia</taxon>
        <taxon>Autobranchia</taxon>
        <taxon>Heteroconchia</taxon>
        <taxon>Euheterodonta</taxon>
        <taxon>Imparidentia</taxon>
        <taxon>Neoheterodontei</taxon>
        <taxon>Myida</taxon>
        <taxon>Dreissenoidea</taxon>
        <taxon>Dreissenidae</taxon>
        <taxon>Dreissena</taxon>
    </lineage>
</organism>
<comment type="caution">
    <text evidence="1">The sequence shown here is derived from an EMBL/GenBank/DDBJ whole genome shotgun (WGS) entry which is preliminary data.</text>
</comment>
<sequence length="94" mass="10302">MRNLYLTNQSKTNPIFESSFFAYFLKPAICLKELMSNKGIPVSPAGADTVVFPCLVHGENGVTDPDKFAANLDFVFCTTDSLASSCPSLFWLSI</sequence>
<protein>
    <submittedName>
        <fullName evidence="1">Uncharacterized protein</fullName>
    </submittedName>
</protein>